<evidence type="ECO:0000313" key="3">
    <source>
        <dbReference type="EMBL" id="RDY28527.1"/>
    </source>
</evidence>
<keyword evidence="1" id="KW-0677">Repeat</keyword>
<dbReference type="Gene3D" id="2.30.24.10">
    <property type="entry name" value="CAT RNA-binding domain"/>
    <property type="match status" value="1"/>
</dbReference>
<keyword evidence="4" id="KW-1185">Reference proteome</keyword>
<accession>A0A371J783</accession>
<evidence type="ECO:0000259" key="2">
    <source>
        <dbReference type="PROSITE" id="PS51372"/>
    </source>
</evidence>
<dbReference type="PANTHER" id="PTHR30185:SF15">
    <property type="entry name" value="CRYPTIC BETA-GLUCOSIDE BGL OPERON ANTITERMINATOR"/>
    <property type="match status" value="1"/>
</dbReference>
<dbReference type="InterPro" id="IPR004341">
    <property type="entry name" value="CAT_RNA-bd_dom"/>
</dbReference>
<dbReference type="PANTHER" id="PTHR30185">
    <property type="entry name" value="CRYPTIC BETA-GLUCOSIDE BGL OPERON ANTITERMINATOR"/>
    <property type="match status" value="1"/>
</dbReference>
<dbReference type="Pfam" id="PF00874">
    <property type="entry name" value="PRD"/>
    <property type="match status" value="2"/>
</dbReference>
<name>A0A371J783_9FIRM</name>
<protein>
    <submittedName>
        <fullName evidence="3">PRD domain-containing protein</fullName>
    </submittedName>
</protein>
<dbReference type="OrthoDB" id="9813552at2"/>
<dbReference type="EMBL" id="NOJY02000006">
    <property type="protein sequence ID" value="RDY28527.1"/>
    <property type="molecule type" value="Genomic_DNA"/>
</dbReference>
<dbReference type="GO" id="GO:0006355">
    <property type="term" value="P:regulation of DNA-templated transcription"/>
    <property type="evidence" value="ECO:0007669"/>
    <property type="project" value="InterPro"/>
</dbReference>
<dbReference type="NCBIfam" id="NF046042">
    <property type="entry name" value="LicT"/>
    <property type="match status" value="1"/>
</dbReference>
<dbReference type="Gene3D" id="1.10.1790.10">
    <property type="entry name" value="PRD domain"/>
    <property type="match status" value="2"/>
</dbReference>
<organism evidence="3 4">
    <name type="scientific">Romboutsia weinsteinii</name>
    <dbReference type="NCBI Taxonomy" id="2020949"/>
    <lineage>
        <taxon>Bacteria</taxon>
        <taxon>Bacillati</taxon>
        <taxon>Bacillota</taxon>
        <taxon>Clostridia</taxon>
        <taxon>Peptostreptococcales</taxon>
        <taxon>Peptostreptococcaceae</taxon>
        <taxon>Romboutsia</taxon>
    </lineage>
</organism>
<proteinExistence type="predicted"/>
<dbReference type="InterPro" id="IPR036634">
    <property type="entry name" value="PRD_sf"/>
</dbReference>
<evidence type="ECO:0000256" key="1">
    <source>
        <dbReference type="ARBA" id="ARBA00022737"/>
    </source>
</evidence>
<sequence>MKVTKVINNNVVCAYNANNKEVVIMGKGIGFKVKEGDVVNKKNIEKIFTMNSQSTVDKLKELLENLPMEHIKVSNEIISYSRRTLGKRLNQNIYITLTDHISFAVQRYKEGMQFSNPLLWEVKQFYKSEFLIGEYAIRLIKEQLGVDMSEDEAASIALHIVNAEYNTNMKEALKITTLIGEILNIVTDLFEIELDKESLHYSRLVTHLKFLTQRLFLNEQLQNNDDILADIIKTSYPSEYECSLKIKNHIINKHGHRISDEELAYLTVHIRRMTVLSNEMSK</sequence>
<dbReference type="InterPro" id="IPR011608">
    <property type="entry name" value="PRD"/>
</dbReference>
<dbReference type="PROSITE" id="PS51372">
    <property type="entry name" value="PRD_2"/>
    <property type="match status" value="2"/>
</dbReference>
<evidence type="ECO:0000313" key="4">
    <source>
        <dbReference type="Proteomes" id="UP000215694"/>
    </source>
</evidence>
<dbReference type="InterPro" id="IPR050661">
    <property type="entry name" value="BglG_antiterminators"/>
</dbReference>
<dbReference type="Pfam" id="PF03123">
    <property type="entry name" value="CAT_RBD"/>
    <property type="match status" value="1"/>
</dbReference>
<dbReference type="SUPFAM" id="SSF50151">
    <property type="entry name" value="SacY-like RNA-binding domain"/>
    <property type="match status" value="1"/>
</dbReference>
<dbReference type="InterPro" id="IPR036650">
    <property type="entry name" value="CAT_RNA-bd_dom_sf"/>
</dbReference>
<dbReference type="Proteomes" id="UP000215694">
    <property type="component" value="Unassembled WGS sequence"/>
</dbReference>
<comment type="caution">
    <text evidence="3">The sequence shown here is derived from an EMBL/GenBank/DDBJ whole genome shotgun (WGS) entry which is preliminary data.</text>
</comment>
<dbReference type="AlphaFoldDB" id="A0A371J783"/>
<feature type="domain" description="PRD" evidence="2">
    <location>
        <begin position="65"/>
        <end position="170"/>
    </location>
</feature>
<dbReference type="RefSeq" id="WP_094366360.1">
    <property type="nucleotide sequence ID" value="NZ_NOJY02000006.1"/>
</dbReference>
<feature type="domain" description="PRD" evidence="2">
    <location>
        <begin position="171"/>
        <end position="280"/>
    </location>
</feature>
<gene>
    <name evidence="3" type="ORF">CHL78_004895</name>
</gene>
<dbReference type="GO" id="GO:0003723">
    <property type="term" value="F:RNA binding"/>
    <property type="evidence" value="ECO:0007669"/>
    <property type="project" value="InterPro"/>
</dbReference>
<reference evidence="3 4" key="1">
    <citation type="journal article" date="2017" name="Genome Announc.">
        <title>Draft Genome Sequence of Romboutsia weinsteinii sp. nov. Strain CCRI-19649(T) Isolated from Surface Water.</title>
        <authorList>
            <person name="Maheux A.F."/>
            <person name="Boudreau D.K."/>
            <person name="Berube E."/>
            <person name="Boissinot M."/>
            <person name="Cantin P."/>
            <person name="Raymond F."/>
            <person name="Corbeil J."/>
            <person name="Omar R.F."/>
            <person name="Bergeron M.G."/>
        </authorList>
    </citation>
    <scope>NUCLEOTIDE SEQUENCE [LARGE SCALE GENOMIC DNA]</scope>
    <source>
        <strain evidence="3 4">CCRI-19649</strain>
    </source>
</reference>
<dbReference type="SMART" id="SM01061">
    <property type="entry name" value="CAT_RBD"/>
    <property type="match status" value="1"/>
</dbReference>
<dbReference type="SUPFAM" id="SSF63520">
    <property type="entry name" value="PTS-regulatory domain, PRD"/>
    <property type="match status" value="2"/>
</dbReference>